<dbReference type="PANTHER" id="PTHR34582:SF7">
    <property type="entry name" value="UPF0702 TRANSMEMBRANE PROTEIN YDFS"/>
    <property type="match status" value="1"/>
</dbReference>
<keyword evidence="6 7" id="KW-0472">Membrane</keyword>
<accession>A0A0M1NJ28</accession>
<dbReference type="PANTHER" id="PTHR34582">
    <property type="entry name" value="UPF0702 TRANSMEMBRANE PROTEIN YCAP"/>
    <property type="match status" value="1"/>
</dbReference>
<evidence type="ECO:0000256" key="5">
    <source>
        <dbReference type="ARBA" id="ARBA00022989"/>
    </source>
</evidence>
<dbReference type="AlphaFoldDB" id="A0A0M1NJ28"/>
<gene>
    <name evidence="9" type="ORF">AM231_18135</name>
</gene>
<keyword evidence="4 7" id="KW-0812">Transmembrane</keyword>
<evidence type="ECO:0000256" key="2">
    <source>
        <dbReference type="ARBA" id="ARBA00006448"/>
    </source>
</evidence>
<dbReference type="InterPro" id="IPR012452">
    <property type="entry name" value="DUF1657"/>
</dbReference>
<dbReference type="Gene3D" id="3.30.240.20">
    <property type="entry name" value="bsu07140 like domains"/>
    <property type="match status" value="2"/>
</dbReference>
<comment type="caution">
    <text evidence="9">The sequence shown here is derived from an EMBL/GenBank/DDBJ whole genome shotgun (WGS) entry which is preliminary data.</text>
</comment>
<reference evidence="10" key="1">
    <citation type="submission" date="2015-08" db="EMBL/GenBank/DDBJ databases">
        <title>Genome sequencing project for genomic taxonomy and phylogenomics of Bacillus-like bacteria.</title>
        <authorList>
            <person name="Liu B."/>
            <person name="Wang J."/>
            <person name="Zhu Y."/>
            <person name="Liu G."/>
            <person name="Chen Q."/>
            <person name="Chen Z."/>
            <person name="Lan J."/>
            <person name="Che J."/>
            <person name="Ge C."/>
            <person name="Shi H."/>
            <person name="Pan Z."/>
            <person name="Liu X."/>
        </authorList>
    </citation>
    <scope>NUCLEOTIDE SEQUENCE [LARGE SCALE GENOMIC DNA]</scope>
    <source>
        <strain evidence="10">FJAT-22460</strain>
    </source>
</reference>
<evidence type="ECO:0000259" key="8">
    <source>
        <dbReference type="Pfam" id="PF04239"/>
    </source>
</evidence>
<keyword evidence="10" id="KW-1185">Reference proteome</keyword>
<dbReference type="GO" id="GO:0005886">
    <property type="term" value="C:plasma membrane"/>
    <property type="evidence" value="ECO:0007669"/>
    <property type="project" value="UniProtKB-SubCell"/>
</dbReference>
<evidence type="ECO:0000256" key="3">
    <source>
        <dbReference type="ARBA" id="ARBA00022475"/>
    </source>
</evidence>
<name>A0A0M1NJ28_9BACL</name>
<dbReference type="InterPro" id="IPR007353">
    <property type="entry name" value="DUF421"/>
</dbReference>
<evidence type="ECO:0000313" key="9">
    <source>
        <dbReference type="EMBL" id="KOR82263.1"/>
    </source>
</evidence>
<dbReference type="InterPro" id="IPR023090">
    <property type="entry name" value="UPF0702_alpha/beta_dom_sf"/>
</dbReference>
<feature type="domain" description="YetF C-terminal" evidence="8">
    <location>
        <begin position="82"/>
        <end position="214"/>
    </location>
</feature>
<sequence>MPQWLEIVLRTLCAVVVLFFMTKLLGKRQVSQLSFFEYLTGITIGSLVAYISLDLEANWYLGLIALGVWVACSLLIEYIQLKNKKARDFIDFKATVLIKDGKILEDNLKKERLSSDELMEQLRKKNVFQVADVEFAIMESSGEINILQTRESLPLTPKDLGIQVASEKVAQVVVMDGQVMDEPLRVMGFNQGWLMEELDKQGAKLSDVYLAQVDTYGQLTIDLYDDQIQTPQNEERKLLYANLKKCQADLELFSLSTKSKKAKEMYEQSSKQIEKILATVKTILTT</sequence>
<dbReference type="RefSeq" id="WP_054403919.1">
    <property type="nucleotide sequence ID" value="NZ_LIUT01000003.1"/>
</dbReference>
<proteinExistence type="inferred from homology"/>
<evidence type="ECO:0000256" key="4">
    <source>
        <dbReference type="ARBA" id="ARBA00022692"/>
    </source>
</evidence>
<feature type="transmembrane region" description="Helical" evidence="7">
    <location>
        <begin position="59"/>
        <end position="79"/>
    </location>
</feature>
<dbReference type="PATRIC" id="fig|1705565.3.peg.5570"/>
<evidence type="ECO:0000256" key="1">
    <source>
        <dbReference type="ARBA" id="ARBA00004651"/>
    </source>
</evidence>
<comment type="subcellular location">
    <subcellularLocation>
        <location evidence="1">Cell membrane</location>
        <topology evidence="1">Multi-pass membrane protein</topology>
    </subcellularLocation>
</comment>
<evidence type="ECO:0000256" key="6">
    <source>
        <dbReference type="ARBA" id="ARBA00023136"/>
    </source>
</evidence>
<protein>
    <recommendedName>
        <fullName evidence="8">YetF C-terminal domain-containing protein</fullName>
    </recommendedName>
</protein>
<evidence type="ECO:0000256" key="7">
    <source>
        <dbReference type="SAM" id="Phobius"/>
    </source>
</evidence>
<organism evidence="9 10">
    <name type="scientific">Paenibacillus solani</name>
    <dbReference type="NCBI Taxonomy" id="1705565"/>
    <lineage>
        <taxon>Bacteria</taxon>
        <taxon>Bacillati</taxon>
        <taxon>Bacillota</taxon>
        <taxon>Bacilli</taxon>
        <taxon>Bacillales</taxon>
        <taxon>Paenibacillaceae</taxon>
        <taxon>Paenibacillus</taxon>
    </lineage>
</organism>
<dbReference type="EMBL" id="LIUT01000003">
    <property type="protein sequence ID" value="KOR82263.1"/>
    <property type="molecule type" value="Genomic_DNA"/>
</dbReference>
<feature type="transmembrane region" description="Helical" evidence="7">
    <location>
        <begin position="7"/>
        <end position="26"/>
    </location>
</feature>
<comment type="similarity">
    <text evidence="2">Belongs to the UPF0702 family.</text>
</comment>
<dbReference type="OrthoDB" id="9778331at2"/>
<keyword evidence="3" id="KW-1003">Cell membrane</keyword>
<feature type="transmembrane region" description="Helical" evidence="7">
    <location>
        <begin position="33"/>
        <end position="53"/>
    </location>
</feature>
<dbReference type="Proteomes" id="UP000036932">
    <property type="component" value="Unassembled WGS sequence"/>
</dbReference>
<keyword evidence="5 7" id="KW-1133">Transmembrane helix</keyword>
<evidence type="ECO:0000313" key="10">
    <source>
        <dbReference type="Proteomes" id="UP000036932"/>
    </source>
</evidence>
<dbReference type="Pfam" id="PF04239">
    <property type="entry name" value="DUF421"/>
    <property type="match status" value="1"/>
</dbReference>
<dbReference type="Pfam" id="PF07870">
    <property type="entry name" value="DUF1657"/>
    <property type="match status" value="1"/>
</dbReference>